<dbReference type="InterPro" id="IPR029058">
    <property type="entry name" value="AB_hydrolase_fold"/>
</dbReference>
<dbReference type="InterPro" id="IPR008547">
    <property type="entry name" value="DUF829_TMEM53"/>
</dbReference>
<dbReference type="Pfam" id="PF05705">
    <property type="entry name" value="DUF829"/>
    <property type="match status" value="1"/>
</dbReference>
<dbReference type="AlphaFoldDB" id="A0A067CGY8"/>
<organism evidence="7 8">
    <name type="scientific">Saprolegnia parasitica (strain CBS 223.65)</name>
    <dbReference type="NCBI Taxonomy" id="695850"/>
    <lineage>
        <taxon>Eukaryota</taxon>
        <taxon>Sar</taxon>
        <taxon>Stramenopiles</taxon>
        <taxon>Oomycota</taxon>
        <taxon>Saprolegniomycetes</taxon>
        <taxon>Saprolegniales</taxon>
        <taxon>Saprolegniaceae</taxon>
        <taxon>Saprolegnia</taxon>
    </lineage>
</organism>
<keyword evidence="5" id="KW-0539">Nucleus</keyword>
<dbReference type="SUPFAM" id="SSF53474">
    <property type="entry name" value="alpha/beta-Hydrolases"/>
    <property type="match status" value="1"/>
</dbReference>
<evidence type="ECO:0000256" key="5">
    <source>
        <dbReference type="ARBA" id="ARBA00023242"/>
    </source>
</evidence>
<evidence type="ECO:0000256" key="3">
    <source>
        <dbReference type="ARBA" id="ARBA00022989"/>
    </source>
</evidence>
<comment type="subcellular location">
    <subcellularLocation>
        <location evidence="6">Nucleus outer membrane</location>
        <topology evidence="6">Single-pass membrane protein</topology>
    </subcellularLocation>
</comment>
<dbReference type="OrthoDB" id="67864at2759"/>
<dbReference type="PANTHER" id="PTHR12265:SF30">
    <property type="entry name" value="TRANSMEMBRANE PROTEIN 53"/>
    <property type="match status" value="1"/>
</dbReference>
<dbReference type="RefSeq" id="XP_012200895.1">
    <property type="nucleotide sequence ID" value="XM_012345505.1"/>
</dbReference>
<keyword evidence="3" id="KW-1133">Transmembrane helix</keyword>
<dbReference type="OMA" id="DAFEEHW"/>
<evidence type="ECO:0000256" key="4">
    <source>
        <dbReference type="ARBA" id="ARBA00023136"/>
    </source>
</evidence>
<evidence type="ECO:0000256" key="6">
    <source>
        <dbReference type="ARBA" id="ARBA00034303"/>
    </source>
</evidence>
<dbReference type="Gene3D" id="3.40.50.1820">
    <property type="entry name" value="alpha/beta hydrolase"/>
    <property type="match status" value="1"/>
</dbReference>
<evidence type="ECO:0000313" key="7">
    <source>
        <dbReference type="EMBL" id="KDO28455.1"/>
    </source>
</evidence>
<gene>
    <name evidence="7" type="ORF">SPRG_06694</name>
</gene>
<comment type="similarity">
    <text evidence="1">Belongs to the TMEM53 family.</text>
</comment>
<keyword evidence="2" id="KW-0812">Transmembrane</keyword>
<sequence>MTTKRVVVVCGWLGAKARPVAKYAELYQQLGYDTVVLLSGGADLLQPARFLHRKAVATLLAPLKQSPADTLELIPHMLSNGGCRSWYAVERSLRDADGRYTVPAMVFDSAPSTNVRDAADYAWPATDELPTLRMRFLTRLMLIGMKWYPTLSRSNDAFEEHWQRYLVDQAHVPKLFLFSPQDNIVSPANIRAAIARAKDAGTRVVVEEFALAKHVSLYTHAPEQYASVVTSFFKQVLA</sequence>
<keyword evidence="4" id="KW-0472">Membrane</keyword>
<dbReference type="EMBL" id="KK583211">
    <property type="protein sequence ID" value="KDO28455.1"/>
    <property type="molecule type" value="Genomic_DNA"/>
</dbReference>
<dbReference type="GeneID" id="24129026"/>
<dbReference type="GO" id="GO:0005640">
    <property type="term" value="C:nuclear outer membrane"/>
    <property type="evidence" value="ECO:0007669"/>
    <property type="project" value="UniProtKB-SubCell"/>
</dbReference>
<dbReference type="PANTHER" id="PTHR12265">
    <property type="entry name" value="TRANSMEMBRANE PROTEIN 53"/>
    <property type="match status" value="1"/>
</dbReference>
<dbReference type="VEuPathDB" id="FungiDB:SPRG_06694"/>
<accession>A0A067CGY8</accession>
<proteinExistence type="inferred from homology"/>
<dbReference type="KEGG" id="spar:SPRG_06694"/>
<dbReference type="Proteomes" id="UP000030745">
    <property type="component" value="Unassembled WGS sequence"/>
</dbReference>
<protein>
    <recommendedName>
        <fullName evidence="9">AB hydrolase-1 domain-containing protein</fullName>
    </recommendedName>
</protein>
<evidence type="ECO:0000313" key="8">
    <source>
        <dbReference type="Proteomes" id="UP000030745"/>
    </source>
</evidence>
<evidence type="ECO:0000256" key="1">
    <source>
        <dbReference type="ARBA" id="ARBA00007387"/>
    </source>
</evidence>
<evidence type="ECO:0000256" key="2">
    <source>
        <dbReference type="ARBA" id="ARBA00022692"/>
    </source>
</evidence>
<keyword evidence="8" id="KW-1185">Reference proteome</keyword>
<name>A0A067CGY8_SAPPC</name>
<reference evidence="7 8" key="1">
    <citation type="journal article" date="2013" name="PLoS Genet.">
        <title>Distinctive expansion of potential virulence genes in the genome of the oomycete fish pathogen Saprolegnia parasitica.</title>
        <authorList>
            <person name="Jiang R.H."/>
            <person name="de Bruijn I."/>
            <person name="Haas B.J."/>
            <person name="Belmonte R."/>
            <person name="Lobach L."/>
            <person name="Christie J."/>
            <person name="van den Ackerveken G."/>
            <person name="Bottin A."/>
            <person name="Bulone V."/>
            <person name="Diaz-Moreno S.M."/>
            <person name="Dumas B."/>
            <person name="Fan L."/>
            <person name="Gaulin E."/>
            <person name="Govers F."/>
            <person name="Grenville-Briggs L.J."/>
            <person name="Horner N.R."/>
            <person name="Levin J.Z."/>
            <person name="Mammella M."/>
            <person name="Meijer H.J."/>
            <person name="Morris P."/>
            <person name="Nusbaum C."/>
            <person name="Oome S."/>
            <person name="Phillips A.J."/>
            <person name="van Rooyen D."/>
            <person name="Rzeszutek E."/>
            <person name="Saraiva M."/>
            <person name="Secombes C.J."/>
            <person name="Seidl M.F."/>
            <person name="Snel B."/>
            <person name="Stassen J.H."/>
            <person name="Sykes S."/>
            <person name="Tripathy S."/>
            <person name="van den Berg H."/>
            <person name="Vega-Arreguin J.C."/>
            <person name="Wawra S."/>
            <person name="Young S.K."/>
            <person name="Zeng Q."/>
            <person name="Dieguez-Uribeondo J."/>
            <person name="Russ C."/>
            <person name="Tyler B.M."/>
            <person name="van West P."/>
        </authorList>
    </citation>
    <scope>NUCLEOTIDE SEQUENCE [LARGE SCALE GENOMIC DNA]</scope>
    <source>
        <strain evidence="7 8">CBS 223.65</strain>
    </source>
</reference>
<evidence type="ECO:0008006" key="9">
    <source>
        <dbReference type="Google" id="ProtNLM"/>
    </source>
</evidence>